<keyword evidence="1" id="KW-0175">Coiled coil</keyword>
<evidence type="ECO:0000313" key="4">
    <source>
        <dbReference type="EMBL" id="GJT44264.1"/>
    </source>
</evidence>
<dbReference type="CDD" id="cd22744">
    <property type="entry name" value="OTU"/>
    <property type="match status" value="1"/>
</dbReference>
<evidence type="ECO:0000259" key="3">
    <source>
        <dbReference type="Pfam" id="PF24626"/>
    </source>
</evidence>
<feature type="non-terminal residue" evidence="4">
    <location>
        <position position="573"/>
    </location>
</feature>
<gene>
    <name evidence="4" type="ORF">Tco_0952979</name>
</gene>
<dbReference type="InterPro" id="IPR056924">
    <property type="entry name" value="SH3_Tf2-1"/>
</dbReference>
<comment type="caution">
    <text evidence="4">The sequence shown here is derived from an EMBL/GenBank/DDBJ whole genome shotgun (WGS) entry which is preliminary data.</text>
</comment>
<keyword evidence="5" id="KW-1185">Reference proteome</keyword>
<reference evidence="4" key="2">
    <citation type="submission" date="2022-01" db="EMBL/GenBank/DDBJ databases">
        <authorList>
            <person name="Yamashiro T."/>
            <person name="Shiraishi A."/>
            <person name="Satake H."/>
            <person name="Nakayama K."/>
        </authorList>
    </citation>
    <scope>NUCLEOTIDE SEQUENCE</scope>
</reference>
<accession>A0ABQ5E3P2</accession>
<protein>
    <recommendedName>
        <fullName evidence="3">Tf2-1-like SH3-like domain-containing protein</fullName>
    </recommendedName>
</protein>
<feature type="region of interest" description="Disordered" evidence="2">
    <location>
        <begin position="363"/>
        <end position="398"/>
    </location>
</feature>
<evidence type="ECO:0000256" key="1">
    <source>
        <dbReference type="SAM" id="Coils"/>
    </source>
</evidence>
<organism evidence="4 5">
    <name type="scientific">Tanacetum coccineum</name>
    <dbReference type="NCBI Taxonomy" id="301880"/>
    <lineage>
        <taxon>Eukaryota</taxon>
        <taxon>Viridiplantae</taxon>
        <taxon>Streptophyta</taxon>
        <taxon>Embryophyta</taxon>
        <taxon>Tracheophyta</taxon>
        <taxon>Spermatophyta</taxon>
        <taxon>Magnoliopsida</taxon>
        <taxon>eudicotyledons</taxon>
        <taxon>Gunneridae</taxon>
        <taxon>Pentapetalae</taxon>
        <taxon>asterids</taxon>
        <taxon>campanulids</taxon>
        <taxon>Asterales</taxon>
        <taxon>Asteraceae</taxon>
        <taxon>Asteroideae</taxon>
        <taxon>Anthemideae</taxon>
        <taxon>Anthemidinae</taxon>
        <taxon>Tanacetum</taxon>
    </lineage>
</organism>
<dbReference type="PANTHER" id="PTHR46148:SF59">
    <property type="entry name" value="NUCLEOTIDYLTRANSFERASE, RIBONUCLEASE H"/>
    <property type="match status" value="1"/>
</dbReference>
<dbReference type="Pfam" id="PF24626">
    <property type="entry name" value="SH3_Tf2-1"/>
    <property type="match status" value="1"/>
</dbReference>
<name>A0ABQ5E3P2_9ASTR</name>
<dbReference type="PANTHER" id="PTHR46148">
    <property type="entry name" value="CHROMO DOMAIN-CONTAINING PROTEIN"/>
    <property type="match status" value="1"/>
</dbReference>
<feature type="domain" description="Tf2-1-like SH3-like" evidence="3">
    <location>
        <begin position="155"/>
        <end position="205"/>
    </location>
</feature>
<proteinExistence type="predicted"/>
<sequence length="573" mass="64978">MHYSLSHPGQGVLGPTPANYASQPTTLPSAFSIMTLQDPTWHMDTGASSHLNFNAINLSAIFYKRLFSSVHVGDGKSIPVTNTGHSIIPSHHRPLHLYNVLDNLTCHILLRCDSSGDLYPVTKPSTSPTAFLSTSASTWWRQRLGHPGDEVLRVVYFGKKDKLAPRFVGPFEITKRIGLVAYRLSLPEELNGVHDTFHVSNLKKCLVDQILHVPLEKIQVDAKLNFVEERVEILEREFNKLKRSRIPIVKVFSSREELLDWVRKTGYSVGYVVVIKTSKSNESVTLQCDRSGISVSKKKSTKNTGSKKCGCPFELPLPLYVVDAFWKKLDFSPCISSGDNLACEAELEELNAEFNKQFGLPSTTLVRDPTAKKTTRGRPSGRKTHVPPKPSNSSLPKQARHKYINQFPRMFHAFIDWVQDVKADGNCGFRATAVGLHLHEDEWPTIRYRLLQELNMHHQQYVSMFGADVYNNVRDRLNFFNIDECAPMIKWMSMLEIGILIASHFNISHTFNDFLAMSTEPTYYVFNGESIFETDTVFSSREELLDWVRKTRYSVGYVVVIKTSKSNKRGNSF</sequence>
<feature type="coiled-coil region" evidence="1">
    <location>
        <begin position="217"/>
        <end position="244"/>
    </location>
</feature>
<feature type="compositionally biased region" description="Basic residues" evidence="2">
    <location>
        <begin position="373"/>
        <end position="386"/>
    </location>
</feature>
<dbReference type="Proteomes" id="UP001151760">
    <property type="component" value="Unassembled WGS sequence"/>
</dbReference>
<reference evidence="4" key="1">
    <citation type="journal article" date="2022" name="Int. J. Mol. Sci.">
        <title>Draft Genome of Tanacetum Coccineum: Genomic Comparison of Closely Related Tanacetum-Family Plants.</title>
        <authorList>
            <person name="Yamashiro T."/>
            <person name="Shiraishi A."/>
            <person name="Nakayama K."/>
            <person name="Satake H."/>
        </authorList>
    </citation>
    <scope>NUCLEOTIDE SEQUENCE</scope>
</reference>
<evidence type="ECO:0000256" key="2">
    <source>
        <dbReference type="SAM" id="MobiDB-lite"/>
    </source>
</evidence>
<dbReference type="EMBL" id="BQNB010015798">
    <property type="protein sequence ID" value="GJT44264.1"/>
    <property type="molecule type" value="Genomic_DNA"/>
</dbReference>
<evidence type="ECO:0000313" key="5">
    <source>
        <dbReference type="Proteomes" id="UP001151760"/>
    </source>
</evidence>